<sequence length="317" mass="36167">MLKETEITINATKSIKAKYDECAKALFKNPEILAPILKYVVPEYKDYTAEEIVDFIVKDSIDEPPVDSVSTMANQLGTEMNSLGEKKICYDMHFKAINPKLSNSKTTIYLHMDLEIQNDYRPGNPKYPIVKRGIYYGAREISSQLGVLTGKTNYNDVEKVYSVWICNENIPKELQNTVTEYTIKKNEVIGKVDEPEADYDLLSVIMVRLGSNEGKEEIFDYLNSVFKGDVEKVKEYIDIEDNEDIVEGVNGMDGFSESISRRAENRGFQKGLQEGLQMIYRLVEKGLVKISDAAVEANMTEEEFKKGFEEYSKKENK</sequence>
<organism evidence="1 2">
    <name type="scientific">Eubacterium album</name>
    <dbReference type="NCBI Taxonomy" id="2978477"/>
    <lineage>
        <taxon>Bacteria</taxon>
        <taxon>Bacillati</taxon>
        <taxon>Bacillota</taxon>
        <taxon>Clostridia</taxon>
        <taxon>Eubacteriales</taxon>
        <taxon>Eubacteriaceae</taxon>
        <taxon>Eubacterium</taxon>
    </lineage>
</organism>
<proteinExistence type="predicted"/>
<dbReference type="EMBL" id="JAODBU010000002">
    <property type="protein sequence ID" value="MCT7397736.1"/>
    <property type="molecule type" value="Genomic_DNA"/>
</dbReference>
<comment type="caution">
    <text evidence="1">The sequence shown here is derived from an EMBL/GenBank/DDBJ whole genome shotgun (WGS) entry which is preliminary data.</text>
</comment>
<keyword evidence="2" id="KW-1185">Reference proteome</keyword>
<name>A0ABT2LWS0_9FIRM</name>
<reference evidence="1" key="1">
    <citation type="submission" date="2022-09" db="EMBL/GenBank/DDBJ databases">
        <title>Eubacterium sp. LFL-14 isolated from human feces.</title>
        <authorList>
            <person name="Liu F."/>
        </authorList>
    </citation>
    <scope>NUCLEOTIDE SEQUENCE</scope>
    <source>
        <strain evidence="1">LFL-14</strain>
    </source>
</reference>
<dbReference type="RefSeq" id="WP_260978172.1">
    <property type="nucleotide sequence ID" value="NZ_JAODBU010000002.1"/>
</dbReference>
<protein>
    <recommendedName>
        <fullName evidence="3">Transposase, YhgA-like</fullName>
    </recommendedName>
</protein>
<dbReference type="Proteomes" id="UP001431199">
    <property type="component" value="Unassembled WGS sequence"/>
</dbReference>
<evidence type="ECO:0008006" key="3">
    <source>
        <dbReference type="Google" id="ProtNLM"/>
    </source>
</evidence>
<accession>A0ABT2LWS0</accession>
<evidence type="ECO:0000313" key="1">
    <source>
        <dbReference type="EMBL" id="MCT7397736.1"/>
    </source>
</evidence>
<gene>
    <name evidence="1" type="ORF">N5B56_01375</name>
</gene>
<evidence type="ECO:0000313" key="2">
    <source>
        <dbReference type="Proteomes" id="UP001431199"/>
    </source>
</evidence>